<evidence type="ECO:0000256" key="1">
    <source>
        <dbReference type="ARBA" id="ARBA00010790"/>
    </source>
</evidence>
<evidence type="ECO:0000313" key="3">
    <source>
        <dbReference type="Proteomes" id="UP000838756"/>
    </source>
</evidence>
<sequence>MSRRDHDICNWVEIPTNPKILSCDASCSSTTGDAPLFVISALNLLATAQCVVPDKTSSYDKVPDLDTFDFIVVGGGSAGSVVANRLSEVSNWNVLLLEAGAEPPIESDVGYYDLY</sequence>
<dbReference type="InterPro" id="IPR012132">
    <property type="entry name" value="GMC_OxRdtase"/>
</dbReference>
<proteinExistence type="inferred from homology"/>
<dbReference type="InterPro" id="IPR036188">
    <property type="entry name" value="FAD/NAD-bd_sf"/>
</dbReference>
<reference evidence="2" key="1">
    <citation type="submission" date="2022-03" db="EMBL/GenBank/DDBJ databases">
        <authorList>
            <person name="Lindestad O."/>
        </authorList>
    </citation>
    <scope>NUCLEOTIDE SEQUENCE</scope>
</reference>
<organism evidence="2 3">
    <name type="scientific">Pararge aegeria aegeria</name>
    <dbReference type="NCBI Taxonomy" id="348720"/>
    <lineage>
        <taxon>Eukaryota</taxon>
        <taxon>Metazoa</taxon>
        <taxon>Ecdysozoa</taxon>
        <taxon>Arthropoda</taxon>
        <taxon>Hexapoda</taxon>
        <taxon>Insecta</taxon>
        <taxon>Pterygota</taxon>
        <taxon>Neoptera</taxon>
        <taxon>Endopterygota</taxon>
        <taxon>Lepidoptera</taxon>
        <taxon>Glossata</taxon>
        <taxon>Ditrysia</taxon>
        <taxon>Papilionoidea</taxon>
        <taxon>Nymphalidae</taxon>
        <taxon>Satyrinae</taxon>
        <taxon>Satyrini</taxon>
        <taxon>Parargina</taxon>
        <taxon>Pararge</taxon>
    </lineage>
</organism>
<dbReference type="GO" id="GO:0016491">
    <property type="term" value="F:oxidoreductase activity"/>
    <property type="evidence" value="ECO:0007669"/>
    <property type="project" value="TreeGrafter"/>
</dbReference>
<name>A0A8S4SHL2_9NEOP</name>
<dbReference type="SUPFAM" id="SSF51905">
    <property type="entry name" value="FAD/NAD(P)-binding domain"/>
    <property type="match status" value="1"/>
</dbReference>
<dbReference type="AlphaFoldDB" id="A0A8S4SHL2"/>
<dbReference type="GO" id="GO:0050660">
    <property type="term" value="F:flavin adenine dinucleotide binding"/>
    <property type="evidence" value="ECO:0007669"/>
    <property type="project" value="InterPro"/>
</dbReference>
<comment type="similarity">
    <text evidence="1">Belongs to the GMC oxidoreductase family.</text>
</comment>
<protein>
    <submittedName>
        <fullName evidence="2">Jg16023 protein</fullName>
    </submittedName>
</protein>
<dbReference type="PANTHER" id="PTHR11552">
    <property type="entry name" value="GLUCOSE-METHANOL-CHOLINE GMC OXIDOREDUCTASE"/>
    <property type="match status" value="1"/>
</dbReference>
<dbReference type="Proteomes" id="UP000838756">
    <property type="component" value="Unassembled WGS sequence"/>
</dbReference>
<accession>A0A8S4SHL2</accession>
<gene>
    <name evidence="2" type="primary">jg16023</name>
    <name evidence="2" type="ORF">PAEG_LOCUS27297</name>
</gene>
<dbReference type="Gene3D" id="3.50.50.60">
    <property type="entry name" value="FAD/NAD(P)-binding domain"/>
    <property type="match status" value="1"/>
</dbReference>
<dbReference type="EMBL" id="CAKXAJ010026487">
    <property type="protein sequence ID" value="CAH2268999.1"/>
    <property type="molecule type" value="Genomic_DNA"/>
</dbReference>
<dbReference type="OrthoDB" id="269227at2759"/>
<comment type="caution">
    <text evidence="2">The sequence shown here is derived from an EMBL/GenBank/DDBJ whole genome shotgun (WGS) entry which is preliminary data.</text>
</comment>
<dbReference type="PANTHER" id="PTHR11552:SF147">
    <property type="entry name" value="CHOLINE DEHYDROGENASE, MITOCHONDRIAL"/>
    <property type="match status" value="1"/>
</dbReference>
<keyword evidence="3" id="KW-1185">Reference proteome</keyword>
<evidence type="ECO:0000313" key="2">
    <source>
        <dbReference type="EMBL" id="CAH2268999.1"/>
    </source>
</evidence>